<keyword evidence="6" id="KW-0472">Membrane</keyword>
<feature type="coiled-coil region" evidence="7">
    <location>
        <begin position="108"/>
        <end position="135"/>
    </location>
</feature>
<dbReference type="Pfam" id="PF25876">
    <property type="entry name" value="HH_MFP_RND"/>
    <property type="match status" value="1"/>
</dbReference>
<evidence type="ECO:0000256" key="2">
    <source>
        <dbReference type="ARBA" id="ARBA00009477"/>
    </source>
</evidence>
<dbReference type="SUPFAM" id="SSF111369">
    <property type="entry name" value="HlyD-like secretion proteins"/>
    <property type="match status" value="1"/>
</dbReference>
<comment type="subcellular location">
    <subcellularLocation>
        <location evidence="1">Cell membrane</location>
    </subcellularLocation>
</comment>
<evidence type="ECO:0000313" key="13">
    <source>
        <dbReference type="Proteomes" id="UP000422569"/>
    </source>
</evidence>
<feature type="domain" description="Multidrug resistance protein MdtA-like alpha-helical hairpin" evidence="8">
    <location>
        <begin position="108"/>
        <end position="176"/>
    </location>
</feature>
<evidence type="ECO:0000256" key="6">
    <source>
        <dbReference type="ARBA" id="ARBA00023136"/>
    </source>
</evidence>
<dbReference type="InterPro" id="IPR058626">
    <property type="entry name" value="MdtA-like_b-barrel"/>
</dbReference>
<dbReference type="InterPro" id="IPR058627">
    <property type="entry name" value="MdtA-like_C"/>
</dbReference>
<dbReference type="Gene3D" id="2.40.30.170">
    <property type="match status" value="1"/>
</dbReference>
<evidence type="ECO:0000259" key="9">
    <source>
        <dbReference type="Pfam" id="PF25917"/>
    </source>
</evidence>
<evidence type="ECO:0000259" key="8">
    <source>
        <dbReference type="Pfam" id="PF25876"/>
    </source>
</evidence>
<keyword evidence="4" id="KW-1003">Cell membrane</keyword>
<evidence type="ECO:0000259" key="10">
    <source>
        <dbReference type="Pfam" id="PF25944"/>
    </source>
</evidence>
<dbReference type="NCBIfam" id="TIGR01730">
    <property type="entry name" value="RND_mfp"/>
    <property type="match status" value="1"/>
</dbReference>
<feature type="domain" description="Multidrug resistance protein MdtA-like C-terminal permuted SH3" evidence="11">
    <location>
        <begin position="299"/>
        <end position="357"/>
    </location>
</feature>
<dbReference type="GO" id="GO:0015562">
    <property type="term" value="F:efflux transmembrane transporter activity"/>
    <property type="evidence" value="ECO:0007669"/>
    <property type="project" value="TreeGrafter"/>
</dbReference>
<dbReference type="InterPro" id="IPR006143">
    <property type="entry name" value="RND_pump_MFP"/>
</dbReference>
<keyword evidence="5" id="KW-0997">Cell inner membrane</keyword>
<dbReference type="PROSITE" id="PS51257">
    <property type="entry name" value="PROKAR_LIPOPROTEIN"/>
    <property type="match status" value="1"/>
</dbReference>
<dbReference type="RefSeq" id="WP_016919662.1">
    <property type="nucleotide sequence ID" value="NZ_CP044331.1"/>
</dbReference>
<reference evidence="12 13" key="1">
    <citation type="submission" date="2019-09" db="EMBL/GenBank/DDBJ databases">
        <title>Isolation and complete genome sequencing of Methylocystis species.</title>
        <authorList>
            <person name="Rumah B.L."/>
            <person name="Stead C.E."/>
            <person name="Stevens B.C."/>
            <person name="Minton N.P."/>
            <person name="Grosse-Honebrink A."/>
            <person name="Zhang Y."/>
        </authorList>
    </citation>
    <scope>NUCLEOTIDE SEQUENCE [LARGE SCALE GENOMIC DNA]</scope>
    <source>
        <strain evidence="12 13">BRCS2</strain>
    </source>
</reference>
<sequence length="390" mass="41849">MAIGRRFAFWGVLLAMACAGVYAWSIRQRPATTAPAVPPAVPVAVAIAQTREVPIILRGLGSVTAYATVDVKSRVVGNIVKVNFREGQSVRAGDLLVQLDPRPYQAALAQANATLARDEANLANARADLDRYAKLVRGAFISKQQFANQQATVSAGQATVDVDKAAVDAARLNVEYCSIASPIDGVVGIRQVDIGNLIQPNAQTLVVVTQLQPIYVVFTLPEADIHRIREAMQLRKLPVIAFNSTDERQISTGVLELIDNQVDQSTGTVKLKATFSNSNLSLWPGQFVNAHLVVETEPNAVVVPSVAVQTGPQGPFVYVVRFNDTVEVRRVVVAQTEHNQSALRSGVQAGERVVVAGQLNLAPDAKVTVTQISGEAVAQNPPQLSDKSRR</sequence>
<dbReference type="EMBL" id="CP044331">
    <property type="protein sequence ID" value="QGM96768.1"/>
    <property type="molecule type" value="Genomic_DNA"/>
</dbReference>
<dbReference type="Gene3D" id="2.40.50.100">
    <property type="match status" value="1"/>
</dbReference>
<keyword evidence="13" id="KW-1185">Reference proteome</keyword>
<evidence type="ECO:0000256" key="1">
    <source>
        <dbReference type="ARBA" id="ARBA00004236"/>
    </source>
</evidence>
<evidence type="ECO:0000259" key="11">
    <source>
        <dbReference type="Pfam" id="PF25967"/>
    </source>
</evidence>
<dbReference type="FunFam" id="2.40.420.20:FF:000001">
    <property type="entry name" value="Efflux RND transporter periplasmic adaptor subunit"/>
    <property type="match status" value="1"/>
</dbReference>
<dbReference type="Pfam" id="PF25917">
    <property type="entry name" value="BSH_RND"/>
    <property type="match status" value="1"/>
</dbReference>
<dbReference type="Pfam" id="PF25967">
    <property type="entry name" value="RND-MFP_C"/>
    <property type="match status" value="1"/>
</dbReference>
<evidence type="ECO:0000256" key="4">
    <source>
        <dbReference type="ARBA" id="ARBA00022475"/>
    </source>
</evidence>
<name>A0A6B8M388_9HYPH</name>
<dbReference type="Gene3D" id="2.40.420.20">
    <property type="match status" value="1"/>
</dbReference>
<dbReference type="AlphaFoldDB" id="A0A6B8M388"/>
<gene>
    <name evidence="12" type="ORF">F7D14_04290</name>
</gene>
<accession>A0A6B8M388</accession>
<organism evidence="12 13">
    <name type="scientific">Methylocystis parvus</name>
    <dbReference type="NCBI Taxonomy" id="134"/>
    <lineage>
        <taxon>Bacteria</taxon>
        <taxon>Pseudomonadati</taxon>
        <taxon>Pseudomonadota</taxon>
        <taxon>Alphaproteobacteria</taxon>
        <taxon>Hyphomicrobiales</taxon>
        <taxon>Methylocystaceae</taxon>
        <taxon>Methylocystis</taxon>
    </lineage>
</organism>
<dbReference type="Proteomes" id="UP000422569">
    <property type="component" value="Chromosome"/>
</dbReference>
<proteinExistence type="inferred from homology"/>
<dbReference type="GO" id="GO:1990281">
    <property type="term" value="C:efflux pump complex"/>
    <property type="evidence" value="ECO:0007669"/>
    <property type="project" value="TreeGrafter"/>
</dbReference>
<keyword evidence="7" id="KW-0175">Coiled coil</keyword>
<protein>
    <submittedName>
        <fullName evidence="12">Efflux RND transporter periplasmic adaptor subunit</fullName>
    </submittedName>
</protein>
<evidence type="ECO:0000313" key="12">
    <source>
        <dbReference type="EMBL" id="QGM96768.1"/>
    </source>
</evidence>
<dbReference type="Pfam" id="PF25944">
    <property type="entry name" value="Beta-barrel_RND"/>
    <property type="match status" value="1"/>
</dbReference>
<dbReference type="PANTHER" id="PTHR30469">
    <property type="entry name" value="MULTIDRUG RESISTANCE PROTEIN MDTA"/>
    <property type="match status" value="1"/>
</dbReference>
<dbReference type="InterPro" id="IPR058625">
    <property type="entry name" value="MdtA-like_BSH"/>
</dbReference>
<evidence type="ECO:0000256" key="5">
    <source>
        <dbReference type="ARBA" id="ARBA00022519"/>
    </source>
</evidence>
<dbReference type="InterPro" id="IPR058624">
    <property type="entry name" value="MdtA-like_HH"/>
</dbReference>
<dbReference type="GO" id="GO:0030313">
    <property type="term" value="C:cell envelope"/>
    <property type="evidence" value="ECO:0007669"/>
    <property type="project" value="UniProtKB-SubCell"/>
</dbReference>
<evidence type="ECO:0000256" key="3">
    <source>
        <dbReference type="ARBA" id="ARBA00022448"/>
    </source>
</evidence>
<keyword evidence="3" id="KW-0813">Transport</keyword>
<feature type="domain" description="Multidrug resistance protein MdtA-like barrel-sandwich hybrid" evidence="9">
    <location>
        <begin position="68"/>
        <end position="210"/>
    </location>
</feature>
<feature type="domain" description="Multidrug resistance protein MdtA-like beta-barrel" evidence="10">
    <location>
        <begin position="213"/>
        <end position="295"/>
    </location>
</feature>
<comment type="similarity">
    <text evidence="2">Belongs to the membrane fusion protein (MFP) (TC 8.A.1) family.</text>
</comment>
<dbReference type="PANTHER" id="PTHR30469:SF12">
    <property type="entry name" value="MULTIDRUG RESISTANCE PROTEIN MDTA"/>
    <property type="match status" value="1"/>
</dbReference>
<dbReference type="Gene3D" id="1.10.287.470">
    <property type="entry name" value="Helix hairpin bin"/>
    <property type="match status" value="1"/>
</dbReference>
<evidence type="ECO:0000256" key="7">
    <source>
        <dbReference type="SAM" id="Coils"/>
    </source>
</evidence>
<dbReference type="KEGG" id="mpar:F7D14_04290"/>